<protein>
    <recommendedName>
        <fullName evidence="1">Glucosamine 6-phosphate N-acetyltransferase</fullName>
        <ecNumber evidence="1">2.3.1.4</ecNumber>
    </recommendedName>
</protein>
<dbReference type="AlphaFoldDB" id="A0A1X2IWZ3"/>
<dbReference type="Gene3D" id="3.40.630.30">
    <property type="match status" value="1"/>
</dbReference>
<dbReference type="SUPFAM" id="SSF55729">
    <property type="entry name" value="Acyl-CoA N-acyltransferases (Nat)"/>
    <property type="match status" value="1"/>
</dbReference>
<evidence type="ECO:0000256" key="1">
    <source>
        <dbReference type="RuleBase" id="RU365086"/>
    </source>
</evidence>
<dbReference type="InterPro" id="IPR000182">
    <property type="entry name" value="GNAT_dom"/>
</dbReference>
<comment type="similarity">
    <text evidence="1">Belongs to the acetyltransferase family. GNA1 subfamily.</text>
</comment>
<keyword evidence="1 3" id="KW-0808">Transferase</keyword>
<keyword evidence="1 3" id="KW-0012">Acyltransferase</keyword>
<dbReference type="GO" id="GO:0006048">
    <property type="term" value="P:UDP-N-acetylglucosamine biosynthetic process"/>
    <property type="evidence" value="ECO:0007669"/>
    <property type="project" value="UniProtKB-UniRule"/>
</dbReference>
<dbReference type="InterPro" id="IPR016181">
    <property type="entry name" value="Acyl_CoA_acyltransferase"/>
</dbReference>
<comment type="catalytic activity">
    <reaction evidence="1">
        <text>D-glucosamine 6-phosphate + acetyl-CoA = N-acetyl-D-glucosamine 6-phosphate + CoA + H(+)</text>
        <dbReference type="Rhea" id="RHEA:10292"/>
        <dbReference type="ChEBI" id="CHEBI:15378"/>
        <dbReference type="ChEBI" id="CHEBI:57287"/>
        <dbReference type="ChEBI" id="CHEBI:57288"/>
        <dbReference type="ChEBI" id="CHEBI:57513"/>
        <dbReference type="ChEBI" id="CHEBI:58725"/>
        <dbReference type="EC" id="2.3.1.4"/>
    </reaction>
</comment>
<dbReference type="UniPathway" id="UPA00113">
    <property type="reaction ID" value="UER00529"/>
</dbReference>
<dbReference type="InterPro" id="IPR039143">
    <property type="entry name" value="GNPNAT1-like"/>
</dbReference>
<dbReference type="EMBL" id="MCGE01000003">
    <property type="protein sequence ID" value="ORZ23564.1"/>
    <property type="molecule type" value="Genomic_DNA"/>
</dbReference>
<evidence type="ECO:0000313" key="3">
    <source>
        <dbReference type="EMBL" id="ORZ23564.1"/>
    </source>
</evidence>
<dbReference type="EC" id="2.3.1.4" evidence="1"/>
<reference evidence="3 4" key="1">
    <citation type="submission" date="2016-07" db="EMBL/GenBank/DDBJ databases">
        <title>Pervasive Adenine N6-methylation of Active Genes in Fungi.</title>
        <authorList>
            <consortium name="DOE Joint Genome Institute"/>
            <person name="Mondo S.J."/>
            <person name="Dannebaum R.O."/>
            <person name="Kuo R.C."/>
            <person name="Labutti K."/>
            <person name="Haridas S."/>
            <person name="Kuo A."/>
            <person name="Salamov A."/>
            <person name="Ahrendt S.R."/>
            <person name="Lipzen A."/>
            <person name="Sullivan W."/>
            <person name="Andreopoulos W.B."/>
            <person name="Clum A."/>
            <person name="Lindquist E."/>
            <person name="Daum C."/>
            <person name="Ramamoorthy G.K."/>
            <person name="Gryganskyi A."/>
            <person name="Culley D."/>
            <person name="Magnuson J.K."/>
            <person name="James T.Y."/>
            <person name="O'Malley M.A."/>
            <person name="Stajich J.E."/>
            <person name="Spatafora J.W."/>
            <person name="Visel A."/>
            <person name="Grigoriev I.V."/>
        </authorList>
    </citation>
    <scope>NUCLEOTIDE SEQUENCE [LARGE SCALE GENOMIC DNA]</scope>
    <source>
        <strain evidence="3 4">NRRL 1336</strain>
    </source>
</reference>
<dbReference type="Pfam" id="PF13673">
    <property type="entry name" value="Acetyltransf_10"/>
    <property type="match status" value="1"/>
</dbReference>
<accession>A0A1X2IWZ3</accession>
<dbReference type="STRING" id="90262.A0A1X2IWZ3"/>
<evidence type="ECO:0000259" key="2">
    <source>
        <dbReference type="PROSITE" id="PS51186"/>
    </source>
</evidence>
<feature type="domain" description="N-acetyltransferase" evidence="2">
    <location>
        <begin position="7"/>
        <end position="162"/>
    </location>
</feature>
<dbReference type="GO" id="GO:0004343">
    <property type="term" value="F:glucosamine 6-phosphate N-acetyltransferase activity"/>
    <property type="evidence" value="ECO:0007669"/>
    <property type="project" value="UniProtKB-UniRule"/>
</dbReference>
<name>A0A1X2IWZ3_9FUNG</name>
<dbReference type="PANTHER" id="PTHR13355">
    <property type="entry name" value="GLUCOSAMINE 6-PHOSPHATE N-ACETYLTRANSFERASE"/>
    <property type="match status" value="1"/>
</dbReference>
<dbReference type="PROSITE" id="PS51186">
    <property type="entry name" value="GNAT"/>
    <property type="match status" value="1"/>
</dbReference>
<proteinExistence type="inferred from homology"/>
<dbReference type="OrthoDB" id="329272at2759"/>
<comment type="pathway">
    <text evidence="1">Nucleotide-sugar biosynthesis; UDP-N-acetyl-alpha-D-glucosamine biosynthesis; N-acetyl-alpha-D-glucosamine 1-phosphate from alpha-D-glucosamine 6-phosphate (route I): step 1/2.</text>
</comment>
<gene>
    <name evidence="3" type="ORF">BCR42DRAFT_367383</name>
</gene>
<sequence length="165" mass="19052">MSVYSNPVLRLITEEEDRQISMQLSITVFVNEQKYPLERIVDDEYNDNSDVWIAYCEKKMEDGTVQNDVPVGTVRYIDISEDVCRLGRLVVLSEARGLSLGRKLVDIVIQEAANRGKTTMFIHAQANKRGFYEKFGFVVEEGDDTIFHVDGDPHYRMWIRNIGKK</sequence>
<dbReference type="PANTHER" id="PTHR13355:SF11">
    <property type="entry name" value="GLUCOSAMINE 6-PHOSPHATE N-ACETYLTRANSFERASE"/>
    <property type="match status" value="1"/>
</dbReference>
<evidence type="ECO:0000313" key="4">
    <source>
        <dbReference type="Proteomes" id="UP000193560"/>
    </source>
</evidence>
<dbReference type="CDD" id="cd04301">
    <property type="entry name" value="NAT_SF"/>
    <property type="match status" value="1"/>
</dbReference>
<dbReference type="Proteomes" id="UP000193560">
    <property type="component" value="Unassembled WGS sequence"/>
</dbReference>
<comment type="caution">
    <text evidence="3">The sequence shown here is derived from an EMBL/GenBank/DDBJ whole genome shotgun (WGS) entry which is preliminary data.</text>
</comment>
<keyword evidence="4" id="KW-1185">Reference proteome</keyword>
<organism evidence="3 4">
    <name type="scientific">Absidia repens</name>
    <dbReference type="NCBI Taxonomy" id="90262"/>
    <lineage>
        <taxon>Eukaryota</taxon>
        <taxon>Fungi</taxon>
        <taxon>Fungi incertae sedis</taxon>
        <taxon>Mucoromycota</taxon>
        <taxon>Mucoromycotina</taxon>
        <taxon>Mucoromycetes</taxon>
        <taxon>Mucorales</taxon>
        <taxon>Cunninghamellaceae</taxon>
        <taxon>Absidia</taxon>
    </lineage>
</organism>